<dbReference type="HAMAP" id="MF_00201">
    <property type="entry name" value="RecO"/>
    <property type="match status" value="1"/>
</dbReference>
<dbReference type="PANTHER" id="PTHR33991:SF1">
    <property type="entry name" value="DNA REPAIR PROTEIN RECO"/>
    <property type="match status" value="1"/>
</dbReference>
<name>A0A6N6MZL8_9BACT</name>
<dbReference type="InterPro" id="IPR037278">
    <property type="entry name" value="ARFGAP/RecO"/>
</dbReference>
<evidence type="ECO:0000259" key="9">
    <source>
        <dbReference type="Pfam" id="PF11967"/>
    </source>
</evidence>
<keyword evidence="3 7" id="KW-0227">DNA damage</keyword>
<evidence type="ECO:0000256" key="3">
    <source>
        <dbReference type="ARBA" id="ARBA00022763"/>
    </source>
</evidence>
<keyword evidence="4 7" id="KW-0233">DNA recombination</keyword>
<evidence type="ECO:0000256" key="7">
    <source>
        <dbReference type="HAMAP-Rule" id="MF_00201"/>
    </source>
</evidence>
<dbReference type="AlphaFoldDB" id="A0A6N6MZL8"/>
<dbReference type="Gene3D" id="2.40.50.140">
    <property type="entry name" value="Nucleic acid-binding proteins"/>
    <property type="match status" value="1"/>
</dbReference>
<reference evidence="10 11" key="1">
    <citation type="journal article" date="2017" name="Int. J. Syst. Evol. Microbiol.">
        <title>Desulfovibrio senegalensis sp. nov., a mesophilic sulfate reducer isolated from marine sediment.</title>
        <authorList>
            <person name="Thioye A."/>
            <person name="Gam Z.B.A."/>
            <person name="Mbengue M."/>
            <person name="Cayol J.L."/>
            <person name="Joseph-Bartoli M."/>
            <person name="Toure-Kane C."/>
            <person name="Labat M."/>
        </authorList>
    </citation>
    <scope>NUCLEOTIDE SEQUENCE [LARGE SCALE GENOMIC DNA]</scope>
    <source>
        <strain evidence="10 11">DSM 101509</strain>
    </source>
</reference>
<dbReference type="SUPFAM" id="SSF50249">
    <property type="entry name" value="Nucleic acid-binding proteins"/>
    <property type="match status" value="1"/>
</dbReference>
<organism evidence="10 11">
    <name type="scientific">Pseudodesulfovibrio senegalensis</name>
    <dbReference type="NCBI Taxonomy" id="1721087"/>
    <lineage>
        <taxon>Bacteria</taxon>
        <taxon>Pseudomonadati</taxon>
        <taxon>Thermodesulfobacteriota</taxon>
        <taxon>Desulfovibrionia</taxon>
        <taxon>Desulfovibrionales</taxon>
        <taxon>Desulfovibrionaceae</taxon>
    </lineage>
</organism>
<dbReference type="PANTHER" id="PTHR33991">
    <property type="entry name" value="DNA REPAIR PROTEIN RECO"/>
    <property type="match status" value="1"/>
</dbReference>
<dbReference type="InterPro" id="IPR022572">
    <property type="entry name" value="DNA_rep/recomb_RecO_N"/>
</dbReference>
<dbReference type="Gene3D" id="1.20.1440.120">
    <property type="entry name" value="Recombination protein O, C-terminal domain"/>
    <property type="match status" value="1"/>
</dbReference>
<evidence type="ECO:0000313" key="10">
    <source>
        <dbReference type="EMBL" id="KAB1441131.1"/>
    </source>
</evidence>
<dbReference type="Pfam" id="PF02565">
    <property type="entry name" value="RecO_C"/>
    <property type="match status" value="1"/>
</dbReference>
<gene>
    <name evidence="7 10" type="primary">recO</name>
    <name evidence="10" type="ORF">F8A88_11910</name>
</gene>
<dbReference type="Pfam" id="PF11967">
    <property type="entry name" value="RecO_N"/>
    <property type="match status" value="1"/>
</dbReference>
<accession>A0A6N6MZL8</accession>
<keyword evidence="8" id="KW-0472">Membrane</keyword>
<evidence type="ECO:0000256" key="4">
    <source>
        <dbReference type="ARBA" id="ARBA00023172"/>
    </source>
</evidence>
<dbReference type="InterPro" id="IPR003717">
    <property type="entry name" value="RecO"/>
</dbReference>
<dbReference type="EMBL" id="WAIE01000005">
    <property type="protein sequence ID" value="KAB1441131.1"/>
    <property type="molecule type" value="Genomic_DNA"/>
</dbReference>
<dbReference type="RefSeq" id="WP_151151386.1">
    <property type="nucleotide sequence ID" value="NZ_WAIE01000005.1"/>
</dbReference>
<evidence type="ECO:0000256" key="5">
    <source>
        <dbReference type="ARBA" id="ARBA00023204"/>
    </source>
</evidence>
<keyword evidence="8" id="KW-1133">Transmembrane helix</keyword>
<evidence type="ECO:0000256" key="1">
    <source>
        <dbReference type="ARBA" id="ARBA00007452"/>
    </source>
</evidence>
<dbReference type="Proteomes" id="UP000438699">
    <property type="component" value="Unassembled WGS sequence"/>
</dbReference>
<dbReference type="NCBIfam" id="TIGR00613">
    <property type="entry name" value="reco"/>
    <property type="match status" value="1"/>
</dbReference>
<dbReference type="GO" id="GO:0006302">
    <property type="term" value="P:double-strand break repair"/>
    <property type="evidence" value="ECO:0007669"/>
    <property type="project" value="TreeGrafter"/>
</dbReference>
<keyword evidence="8" id="KW-0812">Transmembrane</keyword>
<comment type="function">
    <text evidence="7">Involved in DNA repair and RecF pathway recombination.</text>
</comment>
<dbReference type="OrthoDB" id="9780797at2"/>
<dbReference type="GO" id="GO:0006310">
    <property type="term" value="P:DNA recombination"/>
    <property type="evidence" value="ECO:0007669"/>
    <property type="project" value="UniProtKB-UniRule"/>
</dbReference>
<dbReference type="Gene3D" id="6.20.220.20">
    <property type="entry name" value="Recombination protein O, zinc-binding domain"/>
    <property type="match status" value="1"/>
</dbReference>
<keyword evidence="5 7" id="KW-0234">DNA repair</keyword>
<feature type="transmembrane region" description="Helical" evidence="8">
    <location>
        <begin position="20"/>
        <end position="40"/>
    </location>
</feature>
<evidence type="ECO:0000256" key="6">
    <source>
        <dbReference type="ARBA" id="ARBA00033409"/>
    </source>
</evidence>
<evidence type="ECO:0000256" key="8">
    <source>
        <dbReference type="SAM" id="Phobius"/>
    </source>
</evidence>
<proteinExistence type="inferred from homology"/>
<dbReference type="GO" id="GO:0043590">
    <property type="term" value="C:bacterial nucleoid"/>
    <property type="evidence" value="ECO:0007669"/>
    <property type="project" value="TreeGrafter"/>
</dbReference>
<feature type="domain" description="DNA replication/recombination mediator RecO N-terminal" evidence="9">
    <location>
        <begin position="1"/>
        <end position="80"/>
    </location>
</feature>
<keyword evidence="11" id="KW-1185">Reference proteome</keyword>
<dbReference type="InterPro" id="IPR042242">
    <property type="entry name" value="RecO_C"/>
</dbReference>
<dbReference type="InterPro" id="IPR012340">
    <property type="entry name" value="NA-bd_OB-fold"/>
</dbReference>
<sequence>MEATEKALVLRVGRFREADAWVRLLTPSHGVFTAFAFGGLRSRRRFLGCLDPLNLVLFSITSDKRGAYQRLTEGTLLNGFQALKRNKALVGQAVNCIKFIEAIEPGADDGRIAFGLLVDLLETLADQQPEGDLFPLLFRARLIFTMGFTPDFLSCSRCGAVLNGVGKVLFSVESGQVTCSACKSDNKAVDGLARPVTVGALRALDWIMRSSPAQWSGVGMSADVRSQIFELIEFFVAYHLGLQWEGRNYKKV</sequence>
<protein>
    <recommendedName>
        <fullName evidence="2 7">DNA repair protein RecO</fullName>
    </recommendedName>
    <alternativeName>
        <fullName evidence="6 7">Recombination protein O</fullName>
    </alternativeName>
</protein>
<evidence type="ECO:0000313" key="11">
    <source>
        <dbReference type="Proteomes" id="UP000438699"/>
    </source>
</evidence>
<evidence type="ECO:0000256" key="2">
    <source>
        <dbReference type="ARBA" id="ARBA00021310"/>
    </source>
</evidence>
<comment type="caution">
    <text evidence="10">The sequence shown here is derived from an EMBL/GenBank/DDBJ whole genome shotgun (WGS) entry which is preliminary data.</text>
</comment>
<dbReference type="SUPFAM" id="SSF57863">
    <property type="entry name" value="ArfGap/RecO-like zinc finger"/>
    <property type="match status" value="1"/>
</dbReference>
<comment type="similarity">
    <text evidence="1 7">Belongs to the RecO family.</text>
</comment>